<name>A0A0E9N9S3_SAICN</name>
<protein>
    <submittedName>
        <fullName evidence="2">Uncharacterized protein</fullName>
    </submittedName>
</protein>
<feature type="region of interest" description="Disordered" evidence="1">
    <location>
        <begin position="1"/>
        <end position="255"/>
    </location>
</feature>
<evidence type="ECO:0000256" key="1">
    <source>
        <dbReference type="SAM" id="MobiDB-lite"/>
    </source>
</evidence>
<comment type="caution">
    <text evidence="2">The sequence shown here is derived from an EMBL/GenBank/DDBJ whole genome shotgun (WGS) entry which is preliminary data.</text>
</comment>
<evidence type="ECO:0000313" key="2">
    <source>
        <dbReference type="EMBL" id="GAO46543.1"/>
    </source>
</evidence>
<dbReference type="Proteomes" id="UP000033140">
    <property type="component" value="Unassembled WGS sequence"/>
</dbReference>
<feature type="compositionally biased region" description="Low complexity" evidence="1">
    <location>
        <begin position="34"/>
        <end position="49"/>
    </location>
</feature>
<dbReference type="AlphaFoldDB" id="A0A0E9N9S3"/>
<feature type="compositionally biased region" description="Basic and acidic residues" evidence="1">
    <location>
        <begin position="149"/>
        <end position="158"/>
    </location>
</feature>
<keyword evidence="3" id="KW-1185">Reference proteome</keyword>
<organism evidence="2 3">
    <name type="scientific">Saitoella complicata (strain BCRC 22490 / CBS 7301 / JCM 7358 / NBRC 10748 / NRRL Y-17804)</name>
    <dbReference type="NCBI Taxonomy" id="698492"/>
    <lineage>
        <taxon>Eukaryota</taxon>
        <taxon>Fungi</taxon>
        <taxon>Dikarya</taxon>
        <taxon>Ascomycota</taxon>
        <taxon>Taphrinomycotina</taxon>
        <taxon>Taphrinomycotina incertae sedis</taxon>
        <taxon>Saitoella</taxon>
    </lineage>
</organism>
<reference evidence="2 3" key="1">
    <citation type="journal article" date="2011" name="J. Gen. Appl. Microbiol.">
        <title>Draft genome sequencing of the enigmatic yeast Saitoella complicata.</title>
        <authorList>
            <person name="Nishida H."/>
            <person name="Hamamoto M."/>
            <person name="Sugiyama J."/>
        </authorList>
    </citation>
    <scope>NUCLEOTIDE SEQUENCE [LARGE SCALE GENOMIC DNA]</scope>
    <source>
        <strain evidence="2 3">NRRL Y-17804</strain>
    </source>
</reference>
<evidence type="ECO:0000313" key="3">
    <source>
        <dbReference type="Proteomes" id="UP000033140"/>
    </source>
</evidence>
<proteinExistence type="predicted"/>
<feature type="compositionally biased region" description="Basic and acidic residues" evidence="1">
    <location>
        <begin position="50"/>
        <end position="59"/>
    </location>
</feature>
<feature type="compositionally biased region" description="Basic and acidic residues" evidence="1">
    <location>
        <begin position="228"/>
        <end position="240"/>
    </location>
</feature>
<dbReference type="RefSeq" id="XP_019027594.1">
    <property type="nucleotide sequence ID" value="XM_019168863.1"/>
</dbReference>
<gene>
    <name evidence="2" type="ORF">G7K_0773-t1</name>
</gene>
<sequence length="255" mass="26177">MTPKLETDVEAQSNTVAPSIAGKQNTSTSQHQKSSYSPPTGDSGSSGSSKDQHPEKYSEVGKTPAIVGAPGGGEPSDPSPEAPEEKVKSGLKPNKLSAAAPQKTADSQMNQPDIKDAEKAAGNPLDKNPREQHDAPTSSSAPRGSGPKAVRENKKERTVVNAKVAGIEGGKGVKGRDDKGETKALGGPPAEQGAETGLASRGKGESPAGNAMGGPPVELGKKNATQQGRKDHLKQEKNVEKQGYAPAAPIDKAKL</sequence>
<accession>A0A0E9N9S3</accession>
<reference evidence="2 3" key="2">
    <citation type="journal article" date="2014" name="J. Gen. Appl. Microbiol.">
        <title>The early diverging ascomycetous budding yeast Saitoella complicata has three histone deacetylases belonging to the Clr6, Hos2, and Rpd3 lineages.</title>
        <authorList>
            <person name="Nishida H."/>
            <person name="Matsumoto T."/>
            <person name="Kondo S."/>
            <person name="Hamamoto M."/>
            <person name="Yoshikawa H."/>
        </authorList>
    </citation>
    <scope>NUCLEOTIDE SEQUENCE [LARGE SCALE GENOMIC DNA]</scope>
    <source>
        <strain evidence="2 3">NRRL Y-17804</strain>
    </source>
</reference>
<reference evidence="2 3" key="3">
    <citation type="journal article" date="2015" name="Genome Announc.">
        <title>Draft Genome Sequence of the Archiascomycetous Yeast Saitoella complicata.</title>
        <authorList>
            <person name="Yamauchi K."/>
            <person name="Kondo S."/>
            <person name="Hamamoto M."/>
            <person name="Takahashi Y."/>
            <person name="Ogura Y."/>
            <person name="Hayashi T."/>
            <person name="Nishida H."/>
        </authorList>
    </citation>
    <scope>NUCLEOTIDE SEQUENCE [LARGE SCALE GENOMIC DNA]</scope>
    <source>
        <strain evidence="2 3">NRRL Y-17804</strain>
    </source>
</reference>
<dbReference type="EMBL" id="BACD03000004">
    <property type="protein sequence ID" value="GAO46543.1"/>
    <property type="molecule type" value="Genomic_DNA"/>
</dbReference>
<feature type="compositionally biased region" description="Polar residues" evidence="1">
    <location>
        <begin position="10"/>
        <end position="33"/>
    </location>
</feature>